<keyword evidence="4 7" id="KW-0808">Transferase</keyword>
<evidence type="ECO:0000256" key="1">
    <source>
        <dbReference type="ARBA" id="ARBA00004236"/>
    </source>
</evidence>
<dbReference type="AlphaFoldDB" id="A0A015ZK97"/>
<keyword evidence="3" id="KW-0328">Glycosyltransferase</keyword>
<dbReference type="SUPFAM" id="SSF53448">
    <property type="entry name" value="Nucleotide-diphospho-sugar transferases"/>
    <property type="match status" value="1"/>
</dbReference>
<evidence type="ECO:0000256" key="5">
    <source>
        <dbReference type="ARBA" id="ARBA00023136"/>
    </source>
</evidence>
<dbReference type="PATRIC" id="fig|1339280.3.peg.1866"/>
<dbReference type="Gene3D" id="3.90.550.10">
    <property type="entry name" value="Spore Coat Polysaccharide Biosynthesis Protein SpsA, Chain A"/>
    <property type="match status" value="1"/>
</dbReference>
<evidence type="ECO:0000256" key="2">
    <source>
        <dbReference type="ARBA" id="ARBA00022475"/>
    </source>
</evidence>
<name>A0A015ZK97_BACFG</name>
<evidence type="ECO:0000313" key="7">
    <source>
        <dbReference type="EMBL" id="EXZ44832.1"/>
    </source>
</evidence>
<organism evidence="7 8">
    <name type="scientific">Bacteroides fragilis str. 2-F-2 #4</name>
    <dbReference type="NCBI Taxonomy" id="1339280"/>
    <lineage>
        <taxon>Bacteria</taxon>
        <taxon>Pseudomonadati</taxon>
        <taxon>Bacteroidota</taxon>
        <taxon>Bacteroidia</taxon>
        <taxon>Bacteroidales</taxon>
        <taxon>Bacteroidaceae</taxon>
        <taxon>Bacteroides</taxon>
    </lineage>
</organism>
<reference evidence="7 8" key="1">
    <citation type="submission" date="2014-02" db="EMBL/GenBank/DDBJ databases">
        <authorList>
            <person name="Sears C."/>
            <person name="Carroll K."/>
            <person name="Sack B.R."/>
            <person name="Qadri F."/>
            <person name="Myers L.L."/>
            <person name="Chung G.-T."/>
            <person name="Escheverria P."/>
            <person name="Fraser C.M."/>
            <person name="Sadzewicz L."/>
            <person name="Shefchek K.A."/>
            <person name="Tallon L."/>
            <person name="Das S.P."/>
            <person name="Daugherty S."/>
            <person name="Mongodin E.F."/>
        </authorList>
    </citation>
    <scope>NUCLEOTIDE SEQUENCE [LARGE SCALE GENOMIC DNA]</scope>
    <source>
        <strain evidence="7 8">2-F-2 #4</strain>
    </source>
</reference>
<dbReference type="PANTHER" id="PTHR43646">
    <property type="entry name" value="GLYCOSYLTRANSFERASE"/>
    <property type="match status" value="1"/>
</dbReference>
<gene>
    <name evidence="7" type="ORF">M076_1942</name>
</gene>
<dbReference type="Proteomes" id="UP000022272">
    <property type="component" value="Unassembled WGS sequence"/>
</dbReference>
<dbReference type="PANTHER" id="PTHR43646:SF2">
    <property type="entry name" value="GLYCOSYLTRANSFERASE 2-LIKE DOMAIN-CONTAINING PROTEIN"/>
    <property type="match status" value="1"/>
</dbReference>
<comment type="subcellular location">
    <subcellularLocation>
        <location evidence="1">Cell membrane</location>
    </subcellularLocation>
</comment>
<dbReference type="Pfam" id="PF00535">
    <property type="entry name" value="Glycos_transf_2"/>
    <property type="match status" value="1"/>
</dbReference>
<dbReference type="GO" id="GO:0005886">
    <property type="term" value="C:plasma membrane"/>
    <property type="evidence" value="ECO:0007669"/>
    <property type="project" value="UniProtKB-SubCell"/>
</dbReference>
<keyword evidence="2" id="KW-1003">Cell membrane</keyword>
<dbReference type="CDD" id="cd00761">
    <property type="entry name" value="Glyco_tranf_GTA_type"/>
    <property type="match status" value="1"/>
</dbReference>
<evidence type="ECO:0000256" key="3">
    <source>
        <dbReference type="ARBA" id="ARBA00022676"/>
    </source>
</evidence>
<protein>
    <submittedName>
        <fullName evidence="7">Glycosyl transferase 2 family protein</fullName>
    </submittedName>
</protein>
<dbReference type="EMBL" id="JGDM01000047">
    <property type="protein sequence ID" value="EXZ44832.1"/>
    <property type="molecule type" value="Genomic_DNA"/>
</dbReference>
<accession>A0A015ZK97</accession>
<dbReference type="RefSeq" id="WP_011202688.1">
    <property type="nucleotide sequence ID" value="NZ_JGDM01000047.1"/>
</dbReference>
<evidence type="ECO:0000256" key="4">
    <source>
        <dbReference type="ARBA" id="ARBA00022679"/>
    </source>
</evidence>
<dbReference type="GO" id="GO:0016757">
    <property type="term" value="F:glycosyltransferase activity"/>
    <property type="evidence" value="ECO:0007669"/>
    <property type="project" value="UniProtKB-KW"/>
</dbReference>
<evidence type="ECO:0000259" key="6">
    <source>
        <dbReference type="Pfam" id="PF00535"/>
    </source>
</evidence>
<feature type="domain" description="Glycosyltransferase 2-like" evidence="6">
    <location>
        <begin position="42"/>
        <end position="198"/>
    </location>
</feature>
<sequence length="284" mass="32871">MKKWYNKYLNLFGKPLSELPEETIEKVKLSIQQRQSEQPLVSVVLIAHNEEPHLLSCLWSLANNQTNYPIEILVVNNLSTDRTEELLQKLGIRYLNEIQKGPGHARQCGLSHARGVYHLCIDADTMYPPHYIHTHIRELQKTGVACTYSLWSFIPDDDHSRWALWIYETLRDIHLRIQAIKRPELCVRGMAFGFRTDWARRFGFRTDIRRGEDGSLALALKSCGKVVFITSRKARVLTSNATINTDGSLFNSFRIRFLKAINGFTGLFTKKKKYEDKDSNLLNF</sequence>
<dbReference type="InterPro" id="IPR001173">
    <property type="entry name" value="Glyco_trans_2-like"/>
</dbReference>
<keyword evidence="5" id="KW-0472">Membrane</keyword>
<comment type="caution">
    <text evidence="7">The sequence shown here is derived from an EMBL/GenBank/DDBJ whole genome shotgun (WGS) entry which is preliminary data.</text>
</comment>
<dbReference type="InterPro" id="IPR029044">
    <property type="entry name" value="Nucleotide-diphossugar_trans"/>
</dbReference>
<evidence type="ECO:0000313" key="8">
    <source>
        <dbReference type="Proteomes" id="UP000022272"/>
    </source>
</evidence>
<proteinExistence type="predicted"/>